<feature type="domain" description="NADPH-dependent FMN reductase-like" evidence="1">
    <location>
        <begin position="3"/>
        <end position="149"/>
    </location>
</feature>
<dbReference type="GO" id="GO:0005829">
    <property type="term" value="C:cytosol"/>
    <property type="evidence" value="ECO:0007669"/>
    <property type="project" value="TreeGrafter"/>
</dbReference>
<dbReference type="RefSeq" id="WP_067133577.1">
    <property type="nucleotide sequence ID" value="NZ_JBFACD010000066.1"/>
</dbReference>
<dbReference type="Gene3D" id="3.40.50.360">
    <property type="match status" value="1"/>
</dbReference>
<dbReference type="Proteomes" id="UP000053127">
    <property type="component" value="Unassembled WGS sequence"/>
</dbReference>
<dbReference type="PANTHER" id="PTHR30543:SF21">
    <property type="entry name" value="NAD(P)H-DEPENDENT FMN REDUCTASE LOT6"/>
    <property type="match status" value="1"/>
</dbReference>
<dbReference type="SUPFAM" id="SSF52218">
    <property type="entry name" value="Flavoproteins"/>
    <property type="match status" value="1"/>
</dbReference>
<dbReference type="InterPro" id="IPR050712">
    <property type="entry name" value="NAD(P)H-dep_reductase"/>
</dbReference>
<keyword evidence="3" id="KW-1185">Reference proteome</keyword>
<evidence type="ECO:0000313" key="2">
    <source>
        <dbReference type="EMBL" id="KUN00338.1"/>
    </source>
</evidence>
<accession>A0A101NWD7</accession>
<sequence>MTSIGIILGTTRPGRVGPQIAEWVQKTASGREDADFQLVDIADYALPLFDESRSPRMGDYEHDHTRAWAAKIDELDGFVFVTPEYNRSIPAALKNAIDFVYNEWNNKAAGFVGYGSQVSGARAVDHLRHIAGAVQLSAVPTQVHVSLATDFEQYTTFKPTERHGVALQQLLTEVITWTEALAPLRRA</sequence>
<organism evidence="2 3">
    <name type="scientific">Streptomyces yokosukanensis</name>
    <dbReference type="NCBI Taxonomy" id="67386"/>
    <lineage>
        <taxon>Bacteria</taxon>
        <taxon>Bacillati</taxon>
        <taxon>Actinomycetota</taxon>
        <taxon>Actinomycetes</taxon>
        <taxon>Kitasatosporales</taxon>
        <taxon>Streptomycetaceae</taxon>
        <taxon>Streptomyces</taxon>
    </lineage>
</organism>
<dbReference type="STRING" id="67386.AQI95_35010"/>
<dbReference type="GO" id="GO:0010181">
    <property type="term" value="F:FMN binding"/>
    <property type="evidence" value="ECO:0007669"/>
    <property type="project" value="TreeGrafter"/>
</dbReference>
<proteinExistence type="predicted"/>
<evidence type="ECO:0000259" key="1">
    <source>
        <dbReference type="Pfam" id="PF03358"/>
    </source>
</evidence>
<protein>
    <submittedName>
        <fullName evidence="2">NADPH-dependent FMN reductase</fullName>
    </submittedName>
</protein>
<dbReference type="InterPro" id="IPR005025">
    <property type="entry name" value="FMN_Rdtase-like_dom"/>
</dbReference>
<reference evidence="2 3" key="1">
    <citation type="submission" date="2015-10" db="EMBL/GenBank/DDBJ databases">
        <title>Draft genome sequence of Streptomyces yokosukanensis DSM 40224, type strain for the species Streptomyces yokosukanensis.</title>
        <authorList>
            <person name="Ruckert C."/>
            <person name="Winkler A."/>
            <person name="Kalinowski J."/>
            <person name="Kampfer P."/>
            <person name="Glaeser S."/>
        </authorList>
    </citation>
    <scope>NUCLEOTIDE SEQUENCE [LARGE SCALE GENOMIC DNA]</scope>
    <source>
        <strain evidence="2 3">DSM 40224</strain>
    </source>
</reference>
<evidence type="ECO:0000313" key="3">
    <source>
        <dbReference type="Proteomes" id="UP000053127"/>
    </source>
</evidence>
<dbReference type="EMBL" id="LMWN01000053">
    <property type="protein sequence ID" value="KUN00338.1"/>
    <property type="molecule type" value="Genomic_DNA"/>
</dbReference>
<dbReference type="PANTHER" id="PTHR30543">
    <property type="entry name" value="CHROMATE REDUCTASE"/>
    <property type="match status" value="1"/>
</dbReference>
<dbReference type="Pfam" id="PF03358">
    <property type="entry name" value="FMN_red"/>
    <property type="match status" value="1"/>
</dbReference>
<dbReference type="AlphaFoldDB" id="A0A101NWD7"/>
<name>A0A101NWD7_9ACTN</name>
<comment type="caution">
    <text evidence="2">The sequence shown here is derived from an EMBL/GenBank/DDBJ whole genome shotgun (WGS) entry which is preliminary data.</text>
</comment>
<dbReference type="GO" id="GO:0016491">
    <property type="term" value="F:oxidoreductase activity"/>
    <property type="evidence" value="ECO:0007669"/>
    <property type="project" value="InterPro"/>
</dbReference>
<gene>
    <name evidence="2" type="ORF">AQI95_35010</name>
</gene>
<dbReference type="OrthoDB" id="9812295at2"/>
<dbReference type="InterPro" id="IPR029039">
    <property type="entry name" value="Flavoprotein-like_sf"/>
</dbReference>